<name>X2LJI2_9BACT</name>
<evidence type="ECO:0000259" key="1">
    <source>
        <dbReference type="PROSITE" id="PS50206"/>
    </source>
</evidence>
<dbReference type="InterPro" id="IPR001763">
    <property type="entry name" value="Rhodanese-like_dom"/>
</dbReference>
<dbReference type="Pfam" id="PF00581">
    <property type="entry name" value="Rhodanese"/>
    <property type="match status" value="1"/>
</dbReference>
<reference evidence="2" key="1">
    <citation type="submission" date="2013-10" db="EMBL/GenBank/DDBJ databases">
        <title>Functional metagenomics reveals novel beta-galactosidases not predictable from gene sequences.</title>
        <authorList>
            <person name="Cheng J."/>
            <person name="Engel K."/>
            <person name="Romantsov T."/>
            <person name="Neufeld J.D."/>
            <person name="Rose D.R."/>
            <person name="Charles T.C."/>
        </authorList>
    </citation>
    <scope>NUCLEOTIDE SEQUENCE</scope>
</reference>
<protein>
    <submittedName>
        <fullName evidence="2">Rhodanese domain-containing protein</fullName>
    </submittedName>
</protein>
<accession>X2LJI2</accession>
<dbReference type="InterPro" id="IPR036873">
    <property type="entry name" value="Rhodanese-like_dom_sf"/>
</dbReference>
<dbReference type="Gene3D" id="3.40.250.10">
    <property type="entry name" value="Rhodanese-like domain"/>
    <property type="match status" value="1"/>
</dbReference>
<proteinExistence type="predicted"/>
<organism evidence="2">
    <name type="scientific">uncultured bacterium lac111</name>
    <dbReference type="NCBI Taxonomy" id="1447235"/>
    <lineage>
        <taxon>Bacteria</taxon>
        <taxon>environmental samples</taxon>
    </lineage>
</organism>
<dbReference type="EMBL" id="KF796601">
    <property type="protein sequence ID" value="AHN97826.1"/>
    <property type="molecule type" value="Genomic_DNA"/>
</dbReference>
<dbReference type="CDD" id="cd00158">
    <property type="entry name" value="RHOD"/>
    <property type="match status" value="1"/>
</dbReference>
<evidence type="ECO:0000313" key="2">
    <source>
        <dbReference type="EMBL" id="AHN97826.1"/>
    </source>
</evidence>
<dbReference type="PROSITE" id="PS51257">
    <property type="entry name" value="PROKAR_LIPOPROTEIN"/>
    <property type="match status" value="1"/>
</dbReference>
<feature type="domain" description="Rhodanese" evidence="1">
    <location>
        <begin position="47"/>
        <end position="139"/>
    </location>
</feature>
<dbReference type="AlphaFoldDB" id="X2LJI2"/>
<dbReference type="SUPFAM" id="SSF52821">
    <property type="entry name" value="Rhodanese/Cell cycle control phosphatase"/>
    <property type="match status" value="1"/>
</dbReference>
<dbReference type="SMART" id="SM00450">
    <property type="entry name" value="RHOD"/>
    <property type="match status" value="1"/>
</dbReference>
<sequence>MRTILLAAVLAVGVGAGCSKSNDDTKVAAKKSNLPTITVDEVDQKLASGDCVPVDANGQETRKKMGIVPGAVLLTDSETFNVSELPADKSKTLVFYCANTRCGASHTAAEKALTAGYSNVKVMPDGIAGWVKAGKKIQSI</sequence>
<dbReference type="PROSITE" id="PS50206">
    <property type="entry name" value="RHODANESE_3"/>
    <property type="match status" value="1"/>
</dbReference>